<dbReference type="Proteomes" id="UP000000537">
    <property type="component" value="Chromosome II"/>
</dbReference>
<gene>
    <name evidence="2" type="primary">yagK</name>
    <name evidence="2" type="ordered locus">VF_A0515</name>
</gene>
<dbReference type="EMBL" id="CP000021">
    <property type="protein sequence ID" value="AAW87585.1"/>
    <property type="molecule type" value="Genomic_DNA"/>
</dbReference>
<protein>
    <submittedName>
        <fullName evidence="2">Conserved prophage protein</fullName>
    </submittedName>
</protein>
<dbReference type="PATRIC" id="fig|312309.11.peg.3120"/>
<reference evidence="2 3" key="2">
    <citation type="journal article" date="2008" name="BMC Genomics">
        <title>Comparative genomics-based investigation of resequencing targets in Vibrio fischeri: focus on point miscalls and artefactual expansions.</title>
        <authorList>
            <person name="Mandel M.J."/>
            <person name="Stabb E.V."/>
            <person name="Ruby E.G."/>
        </authorList>
    </citation>
    <scope>NUCLEOTIDE SEQUENCE [LARGE SCALE GENOMIC DNA]</scope>
    <source>
        <strain evidence="3">ATCC 700601 / ES114</strain>
    </source>
</reference>
<dbReference type="Pfam" id="PF11726">
    <property type="entry name" value="YagK_YfjJ_C"/>
    <property type="match status" value="1"/>
</dbReference>
<dbReference type="GeneID" id="54165838"/>
<evidence type="ECO:0000313" key="3">
    <source>
        <dbReference type="Proteomes" id="UP000000537"/>
    </source>
</evidence>
<dbReference type="KEGG" id="vfi:VF_A0515"/>
<reference evidence="2 3" key="1">
    <citation type="journal article" date="2005" name="Proc. Natl. Acad. Sci. U.S.A.">
        <title>Complete genome sequence of Vibrio fischeri: a symbiotic bacterium with pathogenic congeners.</title>
        <authorList>
            <person name="Ruby E.G."/>
            <person name="Urbanowski M."/>
            <person name="Campbell J."/>
            <person name="Dunn A."/>
            <person name="Faini M."/>
            <person name="Gunsalus R."/>
            <person name="Lostroh P."/>
            <person name="Lupp C."/>
            <person name="McCann J."/>
            <person name="Millikan D."/>
            <person name="Schaefer A."/>
            <person name="Stabb E."/>
            <person name="Stevens A."/>
            <person name="Visick K."/>
            <person name="Whistler C."/>
            <person name="Greenberg E.P."/>
        </authorList>
    </citation>
    <scope>NUCLEOTIDE SEQUENCE [LARGE SCALE GENOMIC DNA]</scope>
    <source>
        <strain evidence="3">ATCC 700601 / ES114</strain>
    </source>
</reference>
<name>Q5E061_ALIF1</name>
<feature type="domain" description="YagK/YfjJ C-terminal" evidence="1">
    <location>
        <begin position="47"/>
        <end position="215"/>
    </location>
</feature>
<organism evidence="2 3">
    <name type="scientific">Aliivibrio fischeri (strain ATCC 700601 / ES114)</name>
    <name type="common">Vibrio fischeri</name>
    <dbReference type="NCBI Taxonomy" id="312309"/>
    <lineage>
        <taxon>Bacteria</taxon>
        <taxon>Pseudomonadati</taxon>
        <taxon>Pseudomonadota</taxon>
        <taxon>Gammaproteobacteria</taxon>
        <taxon>Vibrionales</taxon>
        <taxon>Vibrionaceae</taxon>
        <taxon>Aliivibrio</taxon>
    </lineage>
</organism>
<proteinExistence type="predicted"/>
<evidence type="ECO:0000313" key="2">
    <source>
        <dbReference type="EMBL" id="AAW87585.1"/>
    </source>
</evidence>
<dbReference type="EnsemblBacteria" id="AAW87585">
    <property type="protein sequence ID" value="AAW87585"/>
    <property type="gene ID" value="VF_A0515"/>
</dbReference>
<dbReference type="InterPro" id="IPR057271">
    <property type="entry name" value="YagK_YfjJ_C"/>
</dbReference>
<dbReference type="OrthoDB" id="5701642at2"/>
<keyword evidence="3" id="KW-1185">Reference proteome</keyword>
<dbReference type="STRING" id="312309.VF_A0515"/>
<accession>Q5E061</accession>
<dbReference type="AlphaFoldDB" id="Q5E061"/>
<evidence type="ECO:0000259" key="1">
    <source>
        <dbReference type="Pfam" id="PF11726"/>
    </source>
</evidence>
<dbReference type="HOGENOM" id="CLU_086947_0_0_6"/>
<dbReference type="eggNOG" id="ENOG5032T6W">
    <property type="taxonomic scope" value="Bacteria"/>
</dbReference>
<sequence length="217" mass="25448">MKTKNQKNRNLTITKKDTFNGLSIYKHENGLVINYLDKIYNTIDKAITEYPRTMVVRVDLRMSKSLLFDNSSVIKNFIASLDSQIQADLNRKKRKGIRVRACKIRYVWVKERSTSLSNHYHLVLFFNKDVYHCLGDFKNEDNLSHKIKKAWCSALDLDINEGSRLVNFPNNGVYWLDKNSRNFDDDFDSLFYRASYLAKLETKKYGNGMRSFGCSLR</sequence>
<dbReference type="RefSeq" id="WP_011263371.1">
    <property type="nucleotide sequence ID" value="NC_006841.2"/>
</dbReference>